<evidence type="ECO:0000313" key="3">
    <source>
        <dbReference type="Proteomes" id="UP000325577"/>
    </source>
</evidence>
<reference evidence="2 3" key="1">
    <citation type="submission" date="2019-09" db="EMBL/GenBank/DDBJ databases">
        <title>A chromosome-level genome assembly of the Chinese tupelo Nyssa sinensis.</title>
        <authorList>
            <person name="Yang X."/>
            <person name="Kang M."/>
            <person name="Yang Y."/>
            <person name="Xiong H."/>
            <person name="Wang M."/>
            <person name="Zhang Z."/>
            <person name="Wang Z."/>
            <person name="Wu H."/>
            <person name="Ma T."/>
            <person name="Liu J."/>
            <person name="Xi Z."/>
        </authorList>
    </citation>
    <scope>NUCLEOTIDE SEQUENCE [LARGE SCALE GENOMIC DNA]</scope>
    <source>
        <strain evidence="2">J267</strain>
        <tissue evidence="2">Leaf</tissue>
    </source>
</reference>
<dbReference type="EMBL" id="CM018039">
    <property type="protein sequence ID" value="KAA8536758.1"/>
    <property type="molecule type" value="Genomic_DNA"/>
</dbReference>
<dbReference type="Proteomes" id="UP000325577">
    <property type="component" value="Linkage Group LG16"/>
</dbReference>
<keyword evidence="1" id="KW-0732">Signal</keyword>
<gene>
    <name evidence="2" type="ORF">F0562_029236</name>
</gene>
<evidence type="ECO:0000313" key="2">
    <source>
        <dbReference type="EMBL" id="KAA8536758.1"/>
    </source>
</evidence>
<feature type="chain" id="PRO_5023906881" description="Secreted protein" evidence="1">
    <location>
        <begin position="22"/>
        <end position="78"/>
    </location>
</feature>
<accession>A0A5J5B2B1</accession>
<organism evidence="2 3">
    <name type="scientific">Nyssa sinensis</name>
    <dbReference type="NCBI Taxonomy" id="561372"/>
    <lineage>
        <taxon>Eukaryota</taxon>
        <taxon>Viridiplantae</taxon>
        <taxon>Streptophyta</taxon>
        <taxon>Embryophyta</taxon>
        <taxon>Tracheophyta</taxon>
        <taxon>Spermatophyta</taxon>
        <taxon>Magnoliopsida</taxon>
        <taxon>eudicotyledons</taxon>
        <taxon>Gunneridae</taxon>
        <taxon>Pentapetalae</taxon>
        <taxon>asterids</taxon>
        <taxon>Cornales</taxon>
        <taxon>Nyssaceae</taxon>
        <taxon>Nyssa</taxon>
    </lineage>
</organism>
<feature type="signal peptide" evidence="1">
    <location>
        <begin position="1"/>
        <end position="21"/>
    </location>
</feature>
<evidence type="ECO:0000256" key="1">
    <source>
        <dbReference type="SAM" id="SignalP"/>
    </source>
</evidence>
<dbReference type="AlphaFoldDB" id="A0A5J5B2B1"/>
<protein>
    <recommendedName>
        <fullName evidence="4">Secreted protein</fullName>
    </recommendedName>
</protein>
<keyword evidence="3" id="KW-1185">Reference proteome</keyword>
<name>A0A5J5B2B1_9ASTE</name>
<proteinExistence type="predicted"/>
<evidence type="ECO:0008006" key="4">
    <source>
        <dbReference type="Google" id="ProtNLM"/>
    </source>
</evidence>
<sequence length="78" mass="8746">MIQPRGLWPVVVAVLLRIIRSGSRNGGVLPFKTPAYYLLKHRLLDDRVVISAIAKQDRNQVHRCGDRPATSITGNEIK</sequence>